<dbReference type="PANTHER" id="PTHR11014:SF63">
    <property type="entry name" value="METALLOPEPTIDASE, PUTATIVE (AFU_ORTHOLOGUE AFUA_6G09600)-RELATED"/>
    <property type="match status" value="1"/>
</dbReference>
<feature type="binding site" evidence="2">
    <location>
        <position position="108"/>
    </location>
    <ligand>
        <name>Mn(2+)</name>
        <dbReference type="ChEBI" id="CHEBI:29035"/>
        <label>2</label>
    </ligand>
</feature>
<keyword evidence="1 4" id="KW-0378">Hydrolase</keyword>
<dbReference type="GO" id="GO:0019877">
    <property type="term" value="P:diaminopimelate biosynthetic process"/>
    <property type="evidence" value="ECO:0007669"/>
    <property type="project" value="UniProtKB-ARBA"/>
</dbReference>
<evidence type="ECO:0000256" key="2">
    <source>
        <dbReference type="PIRSR" id="PIRSR005962-1"/>
    </source>
</evidence>
<organism evidence="4 5">
    <name type="scientific">Desulforhopalus singaporensis</name>
    <dbReference type="NCBI Taxonomy" id="91360"/>
    <lineage>
        <taxon>Bacteria</taxon>
        <taxon>Pseudomonadati</taxon>
        <taxon>Thermodesulfobacteriota</taxon>
        <taxon>Desulfobulbia</taxon>
        <taxon>Desulfobulbales</taxon>
        <taxon>Desulfocapsaceae</taxon>
        <taxon>Desulforhopalus</taxon>
    </lineage>
</organism>
<dbReference type="Gene3D" id="3.30.70.360">
    <property type="match status" value="1"/>
</dbReference>
<feature type="binding site" evidence="2">
    <location>
        <position position="167"/>
    </location>
    <ligand>
        <name>Mn(2+)</name>
        <dbReference type="ChEBI" id="CHEBI:29035"/>
        <label>2</label>
    </ligand>
</feature>
<name>A0A1H0MRY6_9BACT</name>
<dbReference type="InterPro" id="IPR002933">
    <property type="entry name" value="Peptidase_M20"/>
</dbReference>
<keyword evidence="2" id="KW-0479">Metal-binding</keyword>
<dbReference type="GO" id="GO:0050118">
    <property type="term" value="F:N-acetyldiaminopimelate deacetylase activity"/>
    <property type="evidence" value="ECO:0007669"/>
    <property type="project" value="UniProtKB-ARBA"/>
</dbReference>
<keyword evidence="5" id="KW-1185">Reference proteome</keyword>
<dbReference type="OrthoDB" id="9777385at2"/>
<dbReference type="AlphaFoldDB" id="A0A1H0MRY6"/>
<dbReference type="STRING" id="91360.SAMN05660330_01161"/>
<dbReference type="InterPro" id="IPR036264">
    <property type="entry name" value="Bact_exopeptidase_dim_dom"/>
</dbReference>
<sequence length="399" mass="42513">MEQRRQLVVDDRLFEWMRDIRRTIHQQPELSFQEHDTSLYIQKKLKELSIPFVSGWGGTGVVGTLGGGECGGGADHHVGLRADMDALPVKELNHIDYASKNPGVMHACGHDGHVAMLLGAAALLSKINPCGRISLIFQPAEEYGNGAHKIIEEGALDDSLQAVFAGHIDTHYDTGTITVDEGIICSFADPFRITLKGSSGHAARPHETRDAIVAGCYLVTALQTIVSRETDPNRAGVVSVGCFNGGSGHNIIGDTAVLEGTVRSSHPQVRSDILDGINRVMDSIGKLFRVDAKLDFLPGLPAVINSKTATDVARAAAVAVVGHEGVISQGQPSLGAEDFSFYQQIADGCMVRFGASPGAEASPAHCGTFNFDEKVLAVGASWLATVALRWLGEYGEHSP</sequence>
<dbReference type="InterPro" id="IPR011650">
    <property type="entry name" value="Peptidase_M20_dimer"/>
</dbReference>
<dbReference type="Pfam" id="PF07687">
    <property type="entry name" value="M20_dimer"/>
    <property type="match status" value="1"/>
</dbReference>
<protein>
    <submittedName>
        <fullName evidence="4">Hippurate hydrolase</fullName>
    </submittedName>
</protein>
<dbReference type="GO" id="GO:0046872">
    <property type="term" value="F:metal ion binding"/>
    <property type="evidence" value="ECO:0007669"/>
    <property type="project" value="UniProtKB-KW"/>
</dbReference>
<gene>
    <name evidence="4" type="ORF">SAMN05660330_01161</name>
</gene>
<feature type="binding site" evidence="2">
    <location>
        <position position="142"/>
    </location>
    <ligand>
        <name>Mn(2+)</name>
        <dbReference type="ChEBI" id="CHEBI:29035"/>
        <label>2</label>
    </ligand>
</feature>
<comment type="cofactor">
    <cofactor evidence="2">
        <name>Mn(2+)</name>
        <dbReference type="ChEBI" id="CHEBI:29035"/>
    </cofactor>
    <text evidence="2">The Mn(2+) ion enhances activity.</text>
</comment>
<evidence type="ECO:0000256" key="1">
    <source>
        <dbReference type="ARBA" id="ARBA00022801"/>
    </source>
</evidence>
<keyword evidence="2" id="KW-0464">Manganese</keyword>
<dbReference type="PIRSF" id="PIRSF005962">
    <property type="entry name" value="Pept_M20D_amidohydro"/>
    <property type="match status" value="1"/>
</dbReference>
<feature type="binding site" evidence="2">
    <location>
        <position position="110"/>
    </location>
    <ligand>
        <name>Mn(2+)</name>
        <dbReference type="ChEBI" id="CHEBI:29035"/>
        <label>2</label>
    </ligand>
</feature>
<accession>A0A1H0MRY6</accession>
<dbReference type="CDD" id="cd03886">
    <property type="entry name" value="M20_Acy1"/>
    <property type="match status" value="1"/>
</dbReference>
<dbReference type="Proteomes" id="UP000199073">
    <property type="component" value="Unassembled WGS sequence"/>
</dbReference>
<evidence type="ECO:0000313" key="4">
    <source>
        <dbReference type="EMBL" id="SDO83162.1"/>
    </source>
</evidence>
<dbReference type="Gene3D" id="3.40.630.10">
    <property type="entry name" value="Zn peptidases"/>
    <property type="match status" value="1"/>
</dbReference>
<evidence type="ECO:0000313" key="5">
    <source>
        <dbReference type="Proteomes" id="UP000199073"/>
    </source>
</evidence>
<dbReference type="SUPFAM" id="SSF55031">
    <property type="entry name" value="Bacterial exopeptidase dimerisation domain"/>
    <property type="match status" value="1"/>
</dbReference>
<dbReference type="PANTHER" id="PTHR11014">
    <property type="entry name" value="PEPTIDASE M20 FAMILY MEMBER"/>
    <property type="match status" value="1"/>
</dbReference>
<feature type="domain" description="Peptidase M20 dimerisation" evidence="3">
    <location>
        <begin position="191"/>
        <end position="283"/>
    </location>
</feature>
<dbReference type="FunFam" id="3.30.70.360:FF:000001">
    <property type="entry name" value="N-acetyldiaminopimelate deacetylase"/>
    <property type="match status" value="1"/>
</dbReference>
<feature type="binding site" evidence="2">
    <location>
        <position position="365"/>
    </location>
    <ligand>
        <name>Mn(2+)</name>
        <dbReference type="ChEBI" id="CHEBI:29035"/>
        <label>2</label>
    </ligand>
</feature>
<reference evidence="4 5" key="1">
    <citation type="submission" date="2016-10" db="EMBL/GenBank/DDBJ databases">
        <authorList>
            <person name="de Groot N.N."/>
        </authorList>
    </citation>
    <scope>NUCLEOTIDE SEQUENCE [LARGE SCALE GENOMIC DNA]</scope>
    <source>
        <strain evidence="4 5">DSM 12130</strain>
    </source>
</reference>
<proteinExistence type="predicted"/>
<evidence type="ECO:0000259" key="3">
    <source>
        <dbReference type="Pfam" id="PF07687"/>
    </source>
</evidence>
<dbReference type="SUPFAM" id="SSF53187">
    <property type="entry name" value="Zn-dependent exopeptidases"/>
    <property type="match status" value="1"/>
</dbReference>
<dbReference type="Pfam" id="PF01546">
    <property type="entry name" value="Peptidase_M20"/>
    <property type="match status" value="1"/>
</dbReference>
<dbReference type="NCBIfam" id="TIGR01891">
    <property type="entry name" value="amidohydrolases"/>
    <property type="match status" value="1"/>
</dbReference>
<dbReference type="InterPro" id="IPR017439">
    <property type="entry name" value="Amidohydrolase"/>
</dbReference>
<dbReference type="RefSeq" id="WP_092220703.1">
    <property type="nucleotide sequence ID" value="NZ_FNJI01000006.1"/>
</dbReference>
<dbReference type="EMBL" id="FNJI01000006">
    <property type="protein sequence ID" value="SDO83162.1"/>
    <property type="molecule type" value="Genomic_DNA"/>
</dbReference>